<dbReference type="EMBL" id="HBGK01020721">
    <property type="protein sequence ID" value="CAD9281641.1"/>
    <property type="molecule type" value="Transcribed_RNA"/>
</dbReference>
<evidence type="ECO:0000256" key="2">
    <source>
        <dbReference type="SAM" id="Phobius"/>
    </source>
</evidence>
<reference evidence="3" key="1">
    <citation type="submission" date="2021-01" db="EMBL/GenBank/DDBJ databases">
        <authorList>
            <person name="Corre E."/>
            <person name="Pelletier E."/>
            <person name="Niang G."/>
            <person name="Scheremetjew M."/>
            <person name="Finn R."/>
            <person name="Kale V."/>
            <person name="Holt S."/>
            <person name="Cochrane G."/>
            <person name="Meng A."/>
            <person name="Brown T."/>
            <person name="Cohen L."/>
        </authorList>
    </citation>
    <scope>NUCLEOTIDE SEQUENCE</scope>
    <source>
        <strain evidence="3">CCMP 410</strain>
    </source>
</reference>
<name>A0A7S1Y5Q5_9STRA</name>
<protein>
    <submittedName>
        <fullName evidence="3">Uncharacterized protein</fullName>
    </submittedName>
</protein>
<feature type="compositionally biased region" description="Low complexity" evidence="1">
    <location>
        <begin position="31"/>
        <end position="40"/>
    </location>
</feature>
<keyword evidence="2" id="KW-0472">Membrane</keyword>
<dbReference type="AlphaFoldDB" id="A0A7S1Y5Q5"/>
<organism evidence="3">
    <name type="scientific">Grammatophora oceanica</name>
    <dbReference type="NCBI Taxonomy" id="210454"/>
    <lineage>
        <taxon>Eukaryota</taxon>
        <taxon>Sar</taxon>
        <taxon>Stramenopiles</taxon>
        <taxon>Ochrophyta</taxon>
        <taxon>Bacillariophyta</taxon>
        <taxon>Fragilariophyceae</taxon>
        <taxon>Fragilariophycidae</taxon>
        <taxon>Rhabdonematales</taxon>
        <taxon>Grammatophoraceae</taxon>
        <taxon>Grammatophora</taxon>
    </lineage>
</organism>
<evidence type="ECO:0000256" key="1">
    <source>
        <dbReference type="SAM" id="MobiDB-lite"/>
    </source>
</evidence>
<keyword evidence="2" id="KW-0812">Transmembrane</keyword>
<proteinExistence type="predicted"/>
<accession>A0A7S1Y5Q5</accession>
<gene>
    <name evidence="3" type="ORF">GOCE00092_LOCUS10552</name>
</gene>
<keyword evidence="2" id="KW-1133">Transmembrane helix</keyword>
<feature type="region of interest" description="Disordered" evidence="1">
    <location>
        <begin position="31"/>
        <end position="58"/>
    </location>
</feature>
<sequence>MLVAATSSSFLRDITSVVSCPAAFDLNKKNTSNYKKSNSSAQKRHQGPRKEEHDDEDGSLRTVMLDHGDDISQLSLEGMSQLSFSSTPELKRRSCFGWVLFMGVLLHVLFVGTYFYIESIDSQQTPDNTGDASIEELRGALAGTHLRGRRHGSRSLPQFYLSSPPQKLSTATVYASDHDEQIITTPKEEASSLASPLQELGMMDKNAEESPVSEFIFNVQQDAAALLDTTNNRDAYASNTSSLVEEQDETHQ</sequence>
<evidence type="ECO:0000313" key="3">
    <source>
        <dbReference type="EMBL" id="CAD9281641.1"/>
    </source>
</evidence>
<feature type="transmembrane region" description="Helical" evidence="2">
    <location>
        <begin position="95"/>
        <end position="117"/>
    </location>
</feature>